<dbReference type="Gene3D" id="3.90.550.10">
    <property type="entry name" value="Spore Coat Polysaccharide Biosynthesis Protein SpsA, Chain A"/>
    <property type="match status" value="1"/>
</dbReference>
<keyword evidence="3" id="KW-1185">Reference proteome</keyword>
<dbReference type="Pfam" id="PF00535">
    <property type="entry name" value="Glycos_transf_2"/>
    <property type="match status" value="1"/>
</dbReference>
<dbReference type="RefSeq" id="WP_090215239.1">
    <property type="nucleotide sequence ID" value="NZ_FMWG01000001.1"/>
</dbReference>
<dbReference type="SUPFAM" id="SSF53448">
    <property type="entry name" value="Nucleotide-diphospho-sugar transferases"/>
    <property type="match status" value="1"/>
</dbReference>
<dbReference type="InterPro" id="IPR001173">
    <property type="entry name" value="Glyco_trans_2-like"/>
</dbReference>
<organism evidence="2 3">
    <name type="scientific">Epibacterium ulvae</name>
    <dbReference type="NCBI Taxonomy" id="1156985"/>
    <lineage>
        <taxon>Bacteria</taxon>
        <taxon>Pseudomonadati</taxon>
        <taxon>Pseudomonadota</taxon>
        <taxon>Alphaproteobacteria</taxon>
        <taxon>Rhodobacterales</taxon>
        <taxon>Roseobacteraceae</taxon>
        <taxon>Epibacterium</taxon>
    </lineage>
</organism>
<protein>
    <recommendedName>
        <fullName evidence="1">Glycosyltransferase 2-like domain-containing protein</fullName>
    </recommendedName>
</protein>
<dbReference type="PANTHER" id="PTHR43179:SF7">
    <property type="entry name" value="RHAMNOSYLTRANSFERASE WBBL"/>
    <property type="match status" value="1"/>
</dbReference>
<proteinExistence type="predicted"/>
<feature type="domain" description="Glycosyltransferase 2-like" evidence="1">
    <location>
        <begin position="13"/>
        <end position="141"/>
    </location>
</feature>
<accession>A0A1G5PN46</accession>
<dbReference type="CDD" id="cd04186">
    <property type="entry name" value="GT_2_like_c"/>
    <property type="match status" value="1"/>
</dbReference>
<dbReference type="InterPro" id="IPR029044">
    <property type="entry name" value="Nucleotide-diphossugar_trans"/>
</dbReference>
<evidence type="ECO:0000313" key="2">
    <source>
        <dbReference type="EMBL" id="SCZ50756.1"/>
    </source>
</evidence>
<gene>
    <name evidence="2" type="ORF">SAMN04488118_101350</name>
</gene>
<name>A0A1G5PN46_9RHOB</name>
<dbReference type="PANTHER" id="PTHR43179">
    <property type="entry name" value="RHAMNOSYLTRANSFERASE WBBL"/>
    <property type="match status" value="1"/>
</dbReference>
<sequence>MPDNRVLTIILNYKTPQMTLRAAKAAVGAMRHVDGEIVIIDNNSGDGSFEEIQTAAEKAGWCKDNHLRVLQSPVNGGFGAGMNVGLRAGFSDGTTPDYYYLQNSDAFPEINTISTLRDFMATQTDAGLAGSYVHGTDGVPHTTAFRFPTIAGEFEGAARTGVITRVLRHSVVAMDLPQTTCRVDWTAGASLMLRRDMIEAIDGFDETFFLYFEETELCHRAAQSGWNTYYVPESKIAHVGSVSTGMKKWQRTPQYWFEARHYYFVKTHGRAYAILADLARFAGGALYGLRRLIEGKPQVEPDHFTRDLLTHMLRGVSRRIPRPQTRFIPVAKEQK</sequence>
<dbReference type="AlphaFoldDB" id="A0A1G5PN46"/>
<dbReference type="OrthoDB" id="9771846at2"/>
<dbReference type="STRING" id="1156985.SAMN04488118_101350"/>
<dbReference type="EMBL" id="FMWG01000001">
    <property type="protein sequence ID" value="SCZ50756.1"/>
    <property type="molecule type" value="Genomic_DNA"/>
</dbReference>
<reference evidence="2 3" key="1">
    <citation type="submission" date="2016-10" db="EMBL/GenBank/DDBJ databases">
        <authorList>
            <person name="de Groot N.N."/>
        </authorList>
    </citation>
    <scope>NUCLEOTIDE SEQUENCE [LARGE SCALE GENOMIC DNA]</scope>
    <source>
        <strain evidence="2 3">U95</strain>
    </source>
</reference>
<evidence type="ECO:0000259" key="1">
    <source>
        <dbReference type="Pfam" id="PF00535"/>
    </source>
</evidence>
<dbReference type="Proteomes" id="UP000198767">
    <property type="component" value="Unassembled WGS sequence"/>
</dbReference>
<evidence type="ECO:0000313" key="3">
    <source>
        <dbReference type="Proteomes" id="UP000198767"/>
    </source>
</evidence>